<evidence type="ECO:0000313" key="4">
    <source>
        <dbReference type="EMBL" id="EMA36669.1"/>
    </source>
</evidence>
<keyword evidence="5" id="KW-1185">Reference proteome</keyword>
<dbReference type="InterPro" id="IPR026469">
    <property type="entry name" value="Peripla_PGF_1"/>
</dbReference>
<feature type="compositionally biased region" description="Low complexity" evidence="1">
    <location>
        <begin position="28"/>
        <end position="37"/>
    </location>
</feature>
<accession>M0LWE0</accession>
<dbReference type="eggNOG" id="arCOG04233">
    <property type="taxonomic scope" value="Archaea"/>
</dbReference>
<dbReference type="Proteomes" id="UP000011607">
    <property type="component" value="Unassembled WGS sequence"/>
</dbReference>
<dbReference type="PATRIC" id="fig|1227454.3.peg.2342"/>
<proteinExistence type="predicted"/>
<dbReference type="SUPFAM" id="SSF53807">
    <property type="entry name" value="Helical backbone' metal receptor"/>
    <property type="match status" value="1"/>
</dbReference>
<dbReference type="InterPro" id="IPR002491">
    <property type="entry name" value="ABC_transptr_periplasmic_BD"/>
</dbReference>
<dbReference type="EMBL" id="AOMA01000114">
    <property type="protein sequence ID" value="EMA36669.1"/>
    <property type="molecule type" value="Genomic_DNA"/>
</dbReference>
<dbReference type="Pfam" id="PF01497">
    <property type="entry name" value="Peripla_BP_2"/>
    <property type="match status" value="1"/>
</dbReference>
<dbReference type="RefSeq" id="WP_006673209.1">
    <property type="nucleotide sequence ID" value="NZ_AOMA01000114.1"/>
</dbReference>
<dbReference type="InterPro" id="IPR050902">
    <property type="entry name" value="ABC_Transporter_SBP"/>
</dbReference>
<dbReference type="GO" id="GO:0071281">
    <property type="term" value="P:cellular response to iron ion"/>
    <property type="evidence" value="ECO:0007669"/>
    <property type="project" value="TreeGrafter"/>
</dbReference>
<dbReference type="Gene3D" id="3.40.50.1980">
    <property type="entry name" value="Nitrogenase molybdenum iron protein domain"/>
    <property type="match status" value="2"/>
</dbReference>
<sequence>MRKLLVAIVAVSMVLAFTVAPAAGAGLAAGSGPNASATTDAGSSPATLGVQEAPTCEFPFEETDGTGETVTIDEEPDAVVALQPSDAQTMFEIGAEDKVVGMPVGQYTDYLEPDAELDISEDDDLTPITEEVVDREPDVVLAANTLAGDDVIDQLRDAGLTVFVFPTEDSLDGVAENVRLTGEMVGECDGADETLEWMDETLTTIEEAVDDVERPLAYYEMGDGFTAGEDTFSHEILTTAGLENLGAEVGIEGWQMVDEEQVIEQDPDWIVYGETWGEPPVGEGVMATQAYENEQFVAVNDHYMSQPAPLVVVAIAGIVEDVHPEAYEEADLAADERIDHYGDIPAGELDDNGADDGADVDGDDSDEAGNETGTTGPNGDGDDADADADTDDGDSIPGFGVPAAVAVLAVLALFGAVRSSDRA</sequence>
<feature type="region of interest" description="Disordered" evidence="1">
    <location>
        <begin position="28"/>
        <end position="49"/>
    </location>
</feature>
<dbReference type="OrthoDB" id="214567at2157"/>
<organism evidence="4 5">
    <name type="scientific">Halobiforma nitratireducens JCM 10879</name>
    <dbReference type="NCBI Taxonomy" id="1227454"/>
    <lineage>
        <taxon>Archaea</taxon>
        <taxon>Methanobacteriati</taxon>
        <taxon>Methanobacteriota</taxon>
        <taxon>Stenosarchaea group</taxon>
        <taxon>Halobacteria</taxon>
        <taxon>Halobacteriales</taxon>
        <taxon>Natrialbaceae</taxon>
        <taxon>Halobiforma</taxon>
    </lineage>
</organism>
<keyword evidence="2" id="KW-0812">Transmembrane</keyword>
<evidence type="ECO:0000313" key="5">
    <source>
        <dbReference type="Proteomes" id="UP000011607"/>
    </source>
</evidence>
<feature type="domain" description="Fe/B12 periplasmic-binding" evidence="3">
    <location>
        <begin position="78"/>
        <end position="330"/>
    </location>
</feature>
<protein>
    <submittedName>
        <fullName evidence="4">ABC transporter periplasmic protein</fullName>
    </submittedName>
</protein>
<reference evidence="4 5" key="1">
    <citation type="journal article" date="2014" name="PLoS Genet.">
        <title>Phylogenetically driven sequencing of extremely halophilic archaea reveals strategies for static and dynamic osmo-response.</title>
        <authorList>
            <person name="Becker E.A."/>
            <person name="Seitzer P.M."/>
            <person name="Tritt A."/>
            <person name="Larsen D."/>
            <person name="Krusor M."/>
            <person name="Yao A.I."/>
            <person name="Wu D."/>
            <person name="Madern D."/>
            <person name="Eisen J.A."/>
            <person name="Darling A.E."/>
            <person name="Facciotti M.T."/>
        </authorList>
    </citation>
    <scope>NUCLEOTIDE SEQUENCE [LARGE SCALE GENOMIC DNA]</scope>
    <source>
        <strain evidence="4 5">JCM 10879</strain>
    </source>
</reference>
<comment type="caution">
    <text evidence="4">The sequence shown here is derived from an EMBL/GenBank/DDBJ whole genome shotgun (WGS) entry which is preliminary data.</text>
</comment>
<feature type="compositionally biased region" description="Acidic residues" evidence="1">
    <location>
        <begin position="380"/>
        <end position="394"/>
    </location>
</feature>
<feature type="transmembrane region" description="Helical" evidence="2">
    <location>
        <begin position="399"/>
        <end position="417"/>
    </location>
</feature>
<evidence type="ECO:0000256" key="2">
    <source>
        <dbReference type="SAM" id="Phobius"/>
    </source>
</evidence>
<dbReference type="PANTHER" id="PTHR30535:SF34">
    <property type="entry name" value="MOLYBDATE-BINDING PROTEIN MOLA"/>
    <property type="match status" value="1"/>
</dbReference>
<dbReference type="PROSITE" id="PS50983">
    <property type="entry name" value="FE_B12_PBP"/>
    <property type="match status" value="1"/>
</dbReference>
<feature type="compositionally biased region" description="Acidic residues" evidence="1">
    <location>
        <begin position="348"/>
        <end position="369"/>
    </location>
</feature>
<gene>
    <name evidence="4" type="ORF">C446_11522</name>
</gene>
<evidence type="ECO:0000259" key="3">
    <source>
        <dbReference type="PROSITE" id="PS50983"/>
    </source>
</evidence>
<dbReference type="STRING" id="1227454.C446_11522"/>
<name>M0LWE0_9EURY</name>
<keyword evidence="2" id="KW-0472">Membrane</keyword>
<dbReference type="PANTHER" id="PTHR30535">
    <property type="entry name" value="VITAMIN B12-BINDING PROTEIN"/>
    <property type="match status" value="1"/>
</dbReference>
<dbReference type="AlphaFoldDB" id="M0LWE0"/>
<dbReference type="NCBIfam" id="TIGR04281">
    <property type="entry name" value="peripla_PGF_1"/>
    <property type="match status" value="1"/>
</dbReference>
<keyword evidence="2" id="KW-1133">Transmembrane helix</keyword>
<feature type="region of interest" description="Disordered" evidence="1">
    <location>
        <begin position="342"/>
        <end position="398"/>
    </location>
</feature>
<evidence type="ECO:0000256" key="1">
    <source>
        <dbReference type="SAM" id="MobiDB-lite"/>
    </source>
</evidence>